<dbReference type="Proteomes" id="UP000626109">
    <property type="component" value="Unassembled WGS sequence"/>
</dbReference>
<name>A0A813JMB5_POLGL</name>
<reference evidence="4" key="1">
    <citation type="submission" date="2021-02" db="EMBL/GenBank/DDBJ databases">
        <authorList>
            <person name="Dougan E. K."/>
            <person name="Rhodes N."/>
            <person name="Thang M."/>
            <person name="Chan C."/>
        </authorList>
    </citation>
    <scope>NUCLEOTIDE SEQUENCE</scope>
</reference>
<proteinExistence type="predicted"/>
<sequence length="360" mass="39563">MRLMAQCFPFGLALLVFIALHLFEKLASMGMLTAPLATAAIPEVAAAATKSQWNTVLFWVMCLTFVGLVVLCKHLLVFIRQVKLNVPLLPVWVDQQQQPFLAQHPRDGATRKLPVAEPARLQQNAFDPAAKIAQLDFTSRCHADQTGWTPGDCFPPQPLSSATDAATGRTAGFSQAELEKLASNERWIALPASYRRAAGEIYRLIRSAGHSTVRGWFTSVWCEVPESQQRGNLYHSATLCDMRIDEFLTAHGTTGLGWGLTHDDMLEGLFRQLSSAREFQLTGDAAAASRILAFSSANESVLPSWLQNETHRWSNQVHKQGLRVCGPKCSTGHGTTDPKGNTRTRPFRTKTSGAADSTEC</sequence>
<evidence type="ECO:0000256" key="1">
    <source>
        <dbReference type="SAM" id="MobiDB-lite"/>
    </source>
</evidence>
<keyword evidence="2" id="KW-1133">Transmembrane helix</keyword>
<dbReference type="Proteomes" id="UP000654075">
    <property type="component" value="Unassembled WGS sequence"/>
</dbReference>
<evidence type="ECO:0000313" key="5">
    <source>
        <dbReference type="Proteomes" id="UP000626109"/>
    </source>
</evidence>
<dbReference type="EMBL" id="CAJNNW010026398">
    <property type="protein sequence ID" value="CAE8684999.1"/>
    <property type="molecule type" value="Genomic_DNA"/>
</dbReference>
<gene>
    <name evidence="3" type="ORF">PGLA1383_LOCUS38838</name>
    <name evidence="4" type="ORF">PGLA2088_LOCUS24241</name>
</gene>
<keyword evidence="2" id="KW-0472">Membrane</keyword>
<organism evidence="4 5">
    <name type="scientific">Polarella glacialis</name>
    <name type="common">Dinoflagellate</name>
    <dbReference type="NCBI Taxonomy" id="89957"/>
    <lineage>
        <taxon>Eukaryota</taxon>
        <taxon>Sar</taxon>
        <taxon>Alveolata</taxon>
        <taxon>Dinophyceae</taxon>
        <taxon>Suessiales</taxon>
        <taxon>Suessiaceae</taxon>
        <taxon>Polarella</taxon>
    </lineage>
</organism>
<evidence type="ECO:0000256" key="2">
    <source>
        <dbReference type="SAM" id="Phobius"/>
    </source>
</evidence>
<evidence type="ECO:0000313" key="4">
    <source>
        <dbReference type="EMBL" id="CAE8684999.1"/>
    </source>
</evidence>
<keyword evidence="6" id="KW-1185">Reference proteome</keyword>
<evidence type="ECO:0000313" key="6">
    <source>
        <dbReference type="Proteomes" id="UP000654075"/>
    </source>
</evidence>
<feature type="region of interest" description="Disordered" evidence="1">
    <location>
        <begin position="327"/>
        <end position="360"/>
    </location>
</feature>
<dbReference type="AlphaFoldDB" id="A0A813JMB5"/>
<protein>
    <submittedName>
        <fullName evidence="4">Uncharacterized protein</fullName>
    </submittedName>
</protein>
<comment type="caution">
    <text evidence="4">The sequence shown here is derived from an EMBL/GenBank/DDBJ whole genome shotgun (WGS) entry which is preliminary data.</text>
</comment>
<keyword evidence="2" id="KW-0812">Transmembrane</keyword>
<accession>A0A813JMB5</accession>
<feature type="transmembrane region" description="Helical" evidence="2">
    <location>
        <begin position="55"/>
        <end position="79"/>
    </location>
</feature>
<evidence type="ECO:0000313" key="3">
    <source>
        <dbReference type="EMBL" id="CAE8621317.1"/>
    </source>
</evidence>
<feature type="compositionally biased region" description="Polar residues" evidence="1">
    <location>
        <begin position="332"/>
        <end position="360"/>
    </location>
</feature>
<dbReference type="EMBL" id="CAJNNV010027705">
    <property type="protein sequence ID" value="CAE8621317.1"/>
    <property type="molecule type" value="Genomic_DNA"/>
</dbReference>